<proteinExistence type="predicted"/>
<organism evidence="2 3">
    <name type="scientific">Amanita muscaria (strain Koide BX008)</name>
    <dbReference type="NCBI Taxonomy" id="946122"/>
    <lineage>
        <taxon>Eukaryota</taxon>
        <taxon>Fungi</taxon>
        <taxon>Dikarya</taxon>
        <taxon>Basidiomycota</taxon>
        <taxon>Agaricomycotina</taxon>
        <taxon>Agaricomycetes</taxon>
        <taxon>Agaricomycetidae</taxon>
        <taxon>Agaricales</taxon>
        <taxon>Pluteineae</taxon>
        <taxon>Amanitaceae</taxon>
        <taxon>Amanita</taxon>
    </lineage>
</organism>
<dbReference type="HOGENOM" id="CLU_1524749_0_0_1"/>
<protein>
    <submittedName>
        <fullName evidence="2">Uncharacterized protein</fullName>
    </submittedName>
</protein>
<sequence>MSTVQLRSLVTGMKTAQKKITPKDRPLLGNSTGNQEQNKAQRMTVMKVQHMTQMSRLVPVILKYLKLHRYGRSLAGCKKTASVLQLRVGGSQILYNEESGQMEAESPKSLGVQKGIKRSHANGPNTLKSPNKKRSRIRKSQNNRKSSHSAKPTARRNRAQSPDNPSTGDDSDDNDR</sequence>
<keyword evidence="3" id="KW-1185">Reference proteome</keyword>
<evidence type="ECO:0000256" key="1">
    <source>
        <dbReference type="SAM" id="MobiDB-lite"/>
    </source>
</evidence>
<dbReference type="EMBL" id="KN818252">
    <property type="protein sequence ID" value="KIL64155.1"/>
    <property type="molecule type" value="Genomic_DNA"/>
</dbReference>
<accession>A0A0C2SLU6</accession>
<feature type="compositionally biased region" description="Polar residues" evidence="1">
    <location>
        <begin position="159"/>
        <end position="168"/>
    </location>
</feature>
<dbReference type="Proteomes" id="UP000054549">
    <property type="component" value="Unassembled WGS sequence"/>
</dbReference>
<reference evidence="2 3" key="1">
    <citation type="submission" date="2014-04" db="EMBL/GenBank/DDBJ databases">
        <title>Evolutionary Origins and Diversification of the Mycorrhizal Mutualists.</title>
        <authorList>
            <consortium name="DOE Joint Genome Institute"/>
            <consortium name="Mycorrhizal Genomics Consortium"/>
            <person name="Kohler A."/>
            <person name="Kuo A."/>
            <person name="Nagy L.G."/>
            <person name="Floudas D."/>
            <person name="Copeland A."/>
            <person name="Barry K.W."/>
            <person name="Cichocki N."/>
            <person name="Veneault-Fourrey C."/>
            <person name="LaButti K."/>
            <person name="Lindquist E.A."/>
            <person name="Lipzen A."/>
            <person name="Lundell T."/>
            <person name="Morin E."/>
            <person name="Murat C."/>
            <person name="Riley R."/>
            <person name="Ohm R."/>
            <person name="Sun H."/>
            <person name="Tunlid A."/>
            <person name="Henrissat B."/>
            <person name="Grigoriev I.V."/>
            <person name="Hibbett D.S."/>
            <person name="Martin F."/>
        </authorList>
    </citation>
    <scope>NUCLEOTIDE SEQUENCE [LARGE SCALE GENOMIC DNA]</scope>
    <source>
        <strain evidence="2 3">Koide BX008</strain>
    </source>
</reference>
<dbReference type="InParanoid" id="A0A0C2SLU6"/>
<evidence type="ECO:0000313" key="3">
    <source>
        <dbReference type="Proteomes" id="UP000054549"/>
    </source>
</evidence>
<dbReference type="AlphaFoldDB" id="A0A0C2SLU6"/>
<feature type="region of interest" description="Disordered" evidence="1">
    <location>
        <begin position="98"/>
        <end position="176"/>
    </location>
</feature>
<name>A0A0C2SLU6_AMAMK</name>
<evidence type="ECO:0000313" key="2">
    <source>
        <dbReference type="EMBL" id="KIL64155.1"/>
    </source>
</evidence>
<feature type="compositionally biased region" description="Basic residues" evidence="1">
    <location>
        <begin position="130"/>
        <end position="158"/>
    </location>
</feature>
<gene>
    <name evidence="2" type="ORF">M378DRAFT_638046</name>
</gene>